<evidence type="ECO:0000256" key="5">
    <source>
        <dbReference type="ARBA" id="ARBA00022777"/>
    </source>
</evidence>
<dbReference type="InterPro" id="IPR000719">
    <property type="entry name" value="Prot_kinase_dom"/>
</dbReference>
<comment type="catalytic activity">
    <reaction evidence="8">
        <text>L-seryl-[protein] + ATP = O-phospho-L-seryl-[protein] + ADP + H(+)</text>
        <dbReference type="Rhea" id="RHEA:17989"/>
        <dbReference type="Rhea" id="RHEA-COMP:9863"/>
        <dbReference type="Rhea" id="RHEA-COMP:11604"/>
        <dbReference type="ChEBI" id="CHEBI:15378"/>
        <dbReference type="ChEBI" id="CHEBI:29999"/>
        <dbReference type="ChEBI" id="CHEBI:30616"/>
        <dbReference type="ChEBI" id="CHEBI:83421"/>
        <dbReference type="ChEBI" id="CHEBI:456216"/>
        <dbReference type="EC" id="2.7.11.1"/>
    </reaction>
</comment>
<evidence type="ECO:0000256" key="2">
    <source>
        <dbReference type="ARBA" id="ARBA00022527"/>
    </source>
</evidence>
<gene>
    <name evidence="11" type="ORF">M422DRAFT_34296</name>
</gene>
<evidence type="ECO:0000256" key="1">
    <source>
        <dbReference type="ARBA" id="ARBA00012513"/>
    </source>
</evidence>
<protein>
    <recommendedName>
        <fullName evidence="1">non-specific serine/threonine protein kinase</fullName>
        <ecNumber evidence="1">2.7.11.1</ecNumber>
    </recommendedName>
</protein>
<dbReference type="EMBL" id="KN837179">
    <property type="protein sequence ID" value="KIJ36332.1"/>
    <property type="molecule type" value="Genomic_DNA"/>
</dbReference>
<feature type="domain" description="Protein kinase" evidence="10">
    <location>
        <begin position="43"/>
        <end position="383"/>
    </location>
</feature>
<keyword evidence="3" id="KW-0808">Transferase</keyword>
<dbReference type="GO" id="GO:0050684">
    <property type="term" value="P:regulation of mRNA processing"/>
    <property type="evidence" value="ECO:0007669"/>
    <property type="project" value="TreeGrafter"/>
</dbReference>
<dbReference type="GO" id="GO:0004674">
    <property type="term" value="F:protein serine/threonine kinase activity"/>
    <property type="evidence" value="ECO:0007669"/>
    <property type="project" value="UniProtKB-KW"/>
</dbReference>
<dbReference type="InterPro" id="IPR017441">
    <property type="entry name" value="Protein_kinase_ATP_BS"/>
</dbReference>
<comment type="catalytic activity">
    <reaction evidence="7">
        <text>L-threonyl-[protein] + ATP = O-phospho-L-threonyl-[protein] + ADP + H(+)</text>
        <dbReference type="Rhea" id="RHEA:46608"/>
        <dbReference type="Rhea" id="RHEA-COMP:11060"/>
        <dbReference type="Rhea" id="RHEA-COMP:11605"/>
        <dbReference type="ChEBI" id="CHEBI:15378"/>
        <dbReference type="ChEBI" id="CHEBI:30013"/>
        <dbReference type="ChEBI" id="CHEBI:30616"/>
        <dbReference type="ChEBI" id="CHEBI:61977"/>
        <dbReference type="ChEBI" id="CHEBI:456216"/>
        <dbReference type="EC" id="2.7.11.1"/>
    </reaction>
</comment>
<dbReference type="GO" id="GO:0005524">
    <property type="term" value="F:ATP binding"/>
    <property type="evidence" value="ECO:0007669"/>
    <property type="project" value="UniProtKB-UniRule"/>
</dbReference>
<dbReference type="PROSITE" id="PS50011">
    <property type="entry name" value="PROTEIN_KINASE_DOM"/>
    <property type="match status" value="1"/>
</dbReference>
<dbReference type="InterPro" id="IPR011009">
    <property type="entry name" value="Kinase-like_dom_sf"/>
</dbReference>
<dbReference type="Proteomes" id="UP000054279">
    <property type="component" value="Unassembled WGS sequence"/>
</dbReference>
<keyword evidence="6 9" id="KW-0067">ATP-binding</keyword>
<dbReference type="GO" id="GO:0005634">
    <property type="term" value="C:nucleus"/>
    <property type="evidence" value="ECO:0007669"/>
    <property type="project" value="TreeGrafter"/>
</dbReference>
<evidence type="ECO:0000313" key="11">
    <source>
        <dbReference type="EMBL" id="KIJ36332.1"/>
    </source>
</evidence>
<keyword evidence="12" id="KW-1185">Reference proteome</keyword>
<evidence type="ECO:0000256" key="4">
    <source>
        <dbReference type="ARBA" id="ARBA00022741"/>
    </source>
</evidence>
<dbReference type="Gene3D" id="1.10.510.10">
    <property type="entry name" value="Transferase(Phosphotransferase) domain 1"/>
    <property type="match status" value="1"/>
</dbReference>
<dbReference type="PANTHER" id="PTHR47634">
    <property type="entry name" value="PROTEIN KINASE DOMAIN-CONTAINING PROTEIN-RELATED"/>
    <property type="match status" value="1"/>
</dbReference>
<dbReference type="InterPro" id="IPR051334">
    <property type="entry name" value="SRPK"/>
</dbReference>
<evidence type="ECO:0000256" key="9">
    <source>
        <dbReference type="PROSITE-ProRule" id="PRU10141"/>
    </source>
</evidence>
<evidence type="ECO:0000256" key="7">
    <source>
        <dbReference type="ARBA" id="ARBA00047899"/>
    </source>
</evidence>
<dbReference type="GO" id="GO:0005737">
    <property type="term" value="C:cytoplasm"/>
    <property type="evidence" value="ECO:0007669"/>
    <property type="project" value="TreeGrafter"/>
</dbReference>
<keyword evidence="2" id="KW-0723">Serine/threonine-protein kinase</keyword>
<accession>A0A0C9V3L2</accession>
<dbReference type="GO" id="GO:0000245">
    <property type="term" value="P:spliceosomal complex assembly"/>
    <property type="evidence" value="ECO:0007669"/>
    <property type="project" value="TreeGrafter"/>
</dbReference>
<keyword evidence="4 9" id="KW-0547">Nucleotide-binding</keyword>
<reference evidence="11 12" key="1">
    <citation type="submission" date="2014-06" db="EMBL/GenBank/DDBJ databases">
        <title>Evolutionary Origins and Diversification of the Mycorrhizal Mutualists.</title>
        <authorList>
            <consortium name="DOE Joint Genome Institute"/>
            <consortium name="Mycorrhizal Genomics Consortium"/>
            <person name="Kohler A."/>
            <person name="Kuo A."/>
            <person name="Nagy L.G."/>
            <person name="Floudas D."/>
            <person name="Copeland A."/>
            <person name="Barry K.W."/>
            <person name="Cichocki N."/>
            <person name="Veneault-Fourrey C."/>
            <person name="LaButti K."/>
            <person name="Lindquist E.A."/>
            <person name="Lipzen A."/>
            <person name="Lundell T."/>
            <person name="Morin E."/>
            <person name="Murat C."/>
            <person name="Riley R."/>
            <person name="Ohm R."/>
            <person name="Sun H."/>
            <person name="Tunlid A."/>
            <person name="Henrissat B."/>
            <person name="Grigoriev I.V."/>
            <person name="Hibbett D.S."/>
            <person name="Martin F."/>
        </authorList>
    </citation>
    <scope>NUCLEOTIDE SEQUENCE [LARGE SCALE GENOMIC DNA]</scope>
    <source>
        <strain evidence="11 12">SS14</strain>
    </source>
</reference>
<dbReference type="OrthoDB" id="5979581at2759"/>
<dbReference type="EC" id="2.7.11.1" evidence="1"/>
<evidence type="ECO:0000259" key="10">
    <source>
        <dbReference type="PROSITE" id="PS50011"/>
    </source>
</evidence>
<evidence type="ECO:0000313" key="12">
    <source>
        <dbReference type="Proteomes" id="UP000054279"/>
    </source>
</evidence>
<dbReference type="SMART" id="SM00220">
    <property type="entry name" value="S_TKc"/>
    <property type="match status" value="1"/>
</dbReference>
<feature type="binding site" evidence="9">
    <location>
        <position position="73"/>
    </location>
    <ligand>
        <name>ATP</name>
        <dbReference type="ChEBI" id="CHEBI:30616"/>
    </ligand>
</feature>
<dbReference type="HOGENOM" id="CLU_000288_81_2_1"/>
<proteinExistence type="predicted"/>
<evidence type="ECO:0000256" key="3">
    <source>
        <dbReference type="ARBA" id="ARBA00022679"/>
    </source>
</evidence>
<sequence length="395" mass="43681">MTDNLVSDDILYFDELQMTEEITRYVPGGLHPVTIGDILSGKYRIMHKLGWGGYATVWLAQKTDETKTFVAVKITKSNEGHTQEASILRALSSPHVITLLDHFTLQGPNGIHSVFVTNVVVPYPSTFIRSDTRRIVARGLAQAVADIHAAGVVHGDLHVDNIGLDMPELADQDPSDVMQGLGPHELFPVLTTSAAKQTSSLPPYIVFPCSFGIYYSKICLGFFQTKIFDFGSAHYAGTSLINPHCAAPACSPEFAFARFINKIENLPVGFPDDIWAFGTALFQIISGIPLFGYRSNGLPCVVLVEMAGYVPSAWKIWYDKMSKPPDVSPDVANKWWAVRWKLLRPYCVDDQDADALVKLLRKVLVLDPAARPTILEILQDPWLQRTAPRLNTNAA</sequence>
<dbReference type="Gene3D" id="3.30.200.20">
    <property type="entry name" value="Phosphorylase Kinase, domain 1"/>
    <property type="match status" value="1"/>
</dbReference>
<keyword evidence="5" id="KW-0418">Kinase</keyword>
<name>A0A0C9V3L2_SPHS4</name>
<dbReference type="SUPFAM" id="SSF56112">
    <property type="entry name" value="Protein kinase-like (PK-like)"/>
    <property type="match status" value="1"/>
</dbReference>
<evidence type="ECO:0000256" key="6">
    <source>
        <dbReference type="ARBA" id="ARBA00022840"/>
    </source>
</evidence>
<evidence type="ECO:0000256" key="8">
    <source>
        <dbReference type="ARBA" id="ARBA00048679"/>
    </source>
</evidence>
<dbReference type="PROSITE" id="PS00107">
    <property type="entry name" value="PROTEIN_KINASE_ATP"/>
    <property type="match status" value="1"/>
</dbReference>
<organism evidence="11 12">
    <name type="scientific">Sphaerobolus stellatus (strain SS14)</name>
    <dbReference type="NCBI Taxonomy" id="990650"/>
    <lineage>
        <taxon>Eukaryota</taxon>
        <taxon>Fungi</taxon>
        <taxon>Dikarya</taxon>
        <taxon>Basidiomycota</taxon>
        <taxon>Agaricomycotina</taxon>
        <taxon>Agaricomycetes</taxon>
        <taxon>Phallomycetidae</taxon>
        <taxon>Geastrales</taxon>
        <taxon>Sphaerobolaceae</taxon>
        <taxon>Sphaerobolus</taxon>
    </lineage>
</organism>
<dbReference type="AlphaFoldDB" id="A0A0C9V3L2"/>
<dbReference type="PANTHER" id="PTHR47634:SF9">
    <property type="entry name" value="PROTEIN KINASE DOMAIN-CONTAINING PROTEIN-RELATED"/>
    <property type="match status" value="1"/>
</dbReference>
<dbReference type="Pfam" id="PF00069">
    <property type="entry name" value="Pkinase"/>
    <property type="match status" value="2"/>
</dbReference>